<protein>
    <submittedName>
        <fullName evidence="2">Uncharacterized protein</fullName>
    </submittedName>
</protein>
<accession>A0A3N0AST6</accession>
<dbReference type="Proteomes" id="UP000278327">
    <property type="component" value="Unassembled WGS sequence"/>
</dbReference>
<name>A0A3N0AST6_9ACTN</name>
<feature type="compositionally biased region" description="Basic and acidic residues" evidence="1">
    <location>
        <begin position="15"/>
        <end position="36"/>
    </location>
</feature>
<organism evidence="2 3">
    <name type="scientific">Adlercreutzia equolifaciens subsp. celatus DSM 18785</name>
    <dbReference type="NCBI Taxonomy" id="1121021"/>
    <lineage>
        <taxon>Bacteria</taxon>
        <taxon>Bacillati</taxon>
        <taxon>Actinomycetota</taxon>
        <taxon>Coriobacteriia</taxon>
        <taxon>Eggerthellales</taxon>
        <taxon>Eggerthellaceae</taxon>
        <taxon>Adlercreutzia</taxon>
    </lineage>
</organism>
<dbReference type="AlphaFoldDB" id="A0A3N0AST6"/>
<evidence type="ECO:0000313" key="3">
    <source>
        <dbReference type="Proteomes" id="UP000278327"/>
    </source>
</evidence>
<gene>
    <name evidence="2" type="ORF">DMP10_06525</name>
</gene>
<dbReference type="EMBL" id="QICA01000009">
    <property type="protein sequence ID" value="RNL37913.1"/>
    <property type="molecule type" value="Genomic_DNA"/>
</dbReference>
<evidence type="ECO:0000313" key="2">
    <source>
        <dbReference type="EMBL" id="RNL37913.1"/>
    </source>
</evidence>
<evidence type="ECO:0000256" key="1">
    <source>
        <dbReference type="SAM" id="MobiDB-lite"/>
    </source>
</evidence>
<reference evidence="2 3" key="1">
    <citation type="journal article" date="2019" name="Microbiol. Resour. Announc.">
        <title>Draft Genome Sequences of Type Strains of Gordonibacter faecihominis, Paraeggerthella hongkongensis, Parvibacter caecicola,Slackia equolifaciens, Slackia faecicanis, and Slackia isoflavoniconvertens.</title>
        <authorList>
            <person name="Danylec N."/>
            <person name="Stoll D.A."/>
            <person name="Dotsch A."/>
            <person name="Huch M."/>
        </authorList>
    </citation>
    <scope>NUCLEOTIDE SEQUENCE [LARGE SCALE GENOMIC DNA]</scope>
    <source>
        <strain evidence="2 3">DSM 18785</strain>
    </source>
</reference>
<sequence>MPTWYGNVCRNGARSLREQPSDREQSAREMARRRADQPAIPPTGRSDSPLGGTLPNRSLRGRAL</sequence>
<comment type="caution">
    <text evidence="2">The sequence shown here is derived from an EMBL/GenBank/DDBJ whole genome shotgun (WGS) entry which is preliminary data.</text>
</comment>
<feature type="region of interest" description="Disordered" evidence="1">
    <location>
        <begin position="1"/>
        <end position="64"/>
    </location>
</feature>
<keyword evidence="3" id="KW-1185">Reference proteome</keyword>
<proteinExistence type="predicted"/>